<reference evidence="3 4" key="1">
    <citation type="journal article" date="2020" name="Cell">
        <title>Large-Scale Comparative Analyses of Tick Genomes Elucidate Their Genetic Diversity and Vector Capacities.</title>
        <authorList>
            <consortium name="Tick Genome and Microbiome Consortium (TIGMIC)"/>
            <person name="Jia N."/>
            <person name="Wang J."/>
            <person name="Shi W."/>
            <person name="Du L."/>
            <person name="Sun Y."/>
            <person name="Zhan W."/>
            <person name="Jiang J.F."/>
            <person name="Wang Q."/>
            <person name="Zhang B."/>
            <person name="Ji P."/>
            <person name="Bell-Sakyi L."/>
            <person name="Cui X.M."/>
            <person name="Yuan T.T."/>
            <person name="Jiang B.G."/>
            <person name="Yang W.F."/>
            <person name="Lam T.T."/>
            <person name="Chang Q.C."/>
            <person name="Ding S.J."/>
            <person name="Wang X.J."/>
            <person name="Zhu J.G."/>
            <person name="Ruan X.D."/>
            <person name="Zhao L."/>
            <person name="Wei J.T."/>
            <person name="Ye R.Z."/>
            <person name="Que T.C."/>
            <person name="Du C.H."/>
            <person name="Zhou Y.H."/>
            <person name="Cheng J.X."/>
            <person name="Dai P.F."/>
            <person name="Guo W.B."/>
            <person name="Han X.H."/>
            <person name="Huang E.J."/>
            <person name="Li L.F."/>
            <person name="Wei W."/>
            <person name="Gao Y.C."/>
            <person name="Liu J.Z."/>
            <person name="Shao H.Z."/>
            <person name="Wang X."/>
            <person name="Wang C.C."/>
            <person name="Yang T.C."/>
            <person name="Huo Q.B."/>
            <person name="Li W."/>
            <person name="Chen H.Y."/>
            <person name="Chen S.E."/>
            <person name="Zhou L.G."/>
            <person name="Ni X.B."/>
            <person name="Tian J.H."/>
            <person name="Sheng Y."/>
            <person name="Liu T."/>
            <person name="Pan Y.S."/>
            <person name="Xia L.Y."/>
            <person name="Li J."/>
            <person name="Zhao F."/>
            <person name="Cao W.C."/>
        </authorList>
    </citation>
    <scope>NUCLEOTIDE SEQUENCE [LARGE SCALE GENOMIC DNA]</scope>
    <source>
        <strain evidence="3">HaeL-2018</strain>
    </source>
</reference>
<dbReference type="VEuPathDB" id="VectorBase:HLOH_051872"/>
<proteinExistence type="predicted"/>
<dbReference type="Gene3D" id="3.60.10.10">
    <property type="entry name" value="Endonuclease/exonuclease/phosphatase"/>
    <property type="match status" value="1"/>
</dbReference>
<organism evidence="3 4">
    <name type="scientific">Haemaphysalis longicornis</name>
    <name type="common">Bush tick</name>
    <dbReference type="NCBI Taxonomy" id="44386"/>
    <lineage>
        <taxon>Eukaryota</taxon>
        <taxon>Metazoa</taxon>
        <taxon>Ecdysozoa</taxon>
        <taxon>Arthropoda</taxon>
        <taxon>Chelicerata</taxon>
        <taxon>Arachnida</taxon>
        <taxon>Acari</taxon>
        <taxon>Parasitiformes</taxon>
        <taxon>Ixodida</taxon>
        <taxon>Ixodoidea</taxon>
        <taxon>Ixodidae</taxon>
        <taxon>Haemaphysalinae</taxon>
        <taxon>Haemaphysalis</taxon>
    </lineage>
</organism>
<comment type="caution">
    <text evidence="3">The sequence shown here is derived from an EMBL/GenBank/DDBJ whole genome shotgun (WGS) entry which is preliminary data.</text>
</comment>
<feature type="region of interest" description="Disordered" evidence="1">
    <location>
        <begin position="131"/>
        <end position="150"/>
    </location>
</feature>
<evidence type="ECO:0000313" key="4">
    <source>
        <dbReference type="Proteomes" id="UP000821853"/>
    </source>
</evidence>
<dbReference type="OrthoDB" id="411871at2759"/>
<dbReference type="SUPFAM" id="SSF56219">
    <property type="entry name" value="DNase I-like"/>
    <property type="match status" value="1"/>
</dbReference>
<dbReference type="AlphaFoldDB" id="A0A9J6FGN6"/>
<keyword evidence="4" id="KW-1185">Reference proteome</keyword>
<sequence>MASNGSSGNARPQNNTTTTNNAVGLRKGRRRERLGPRNVHPTIKRRWTPKEGPASGEEAAAAETVTTATIQIPGGGELTAIFQLHTLSVTHERLALKVATTSLRNRFASLKKERAEGTKVATNRFASLKKRGRLETSEEDDAEANKKHRKKRGRDATVIYQWNCRGIRNKEAELLLHIDGQENKPDIIALQETNGKPRLPGYVSYTDPTENGTAVLVRSNGRCEYTLVEIYAREIANSGNVFAMSGYCGPSQRQYEYDHIVIQAKGLAGTRPLLILGDFNAPHPTGKSLAKAMEDNEMALLNEPHVPTRRGNCAARDTTPDLSWFSAHETSPGGAKKRTWGLTRP</sequence>
<dbReference type="GO" id="GO:0003824">
    <property type="term" value="F:catalytic activity"/>
    <property type="evidence" value="ECO:0007669"/>
    <property type="project" value="InterPro"/>
</dbReference>
<dbReference type="InterPro" id="IPR036691">
    <property type="entry name" value="Endo/exonu/phosph_ase_sf"/>
</dbReference>
<name>A0A9J6FGN6_HAELO</name>
<evidence type="ECO:0000256" key="1">
    <source>
        <dbReference type="SAM" id="MobiDB-lite"/>
    </source>
</evidence>
<evidence type="ECO:0000313" key="3">
    <source>
        <dbReference type="EMBL" id="KAH9365478.1"/>
    </source>
</evidence>
<feature type="domain" description="Endonuclease/exonuclease/phosphatase" evidence="2">
    <location>
        <begin position="161"/>
        <end position="328"/>
    </location>
</feature>
<dbReference type="EMBL" id="JABSTR010000003">
    <property type="protein sequence ID" value="KAH9365478.1"/>
    <property type="molecule type" value="Genomic_DNA"/>
</dbReference>
<protein>
    <recommendedName>
        <fullName evidence="2">Endonuclease/exonuclease/phosphatase domain-containing protein</fullName>
    </recommendedName>
</protein>
<evidence type="ECO:0000259" key="2">
    <source>
        <dbReference type="Pfam" id="PF03372"/>
    </source>
</evidence>
<feature type="compositionally biased region" description="Polar residues" evidence="1">
    <location>
        <begin position="1"/>
        <end position="22"/>
    </location>
</feature>
<gene>
    <name evidence="3" type="ORF">HPB48_018944</name>
</gene>
<accession>A0A9J6FGN6</accession>
<dbReference type="Proteomes" id="UP000821853">
    <property type="component" value="Unassembled WGS sequence"/>
</dbReference>
<feature type="region of interest" description="Disordered" evidence="1">
    <location>
        <begin position="1"/>
        <end position="57"/>
    </location>
</feature>
<dbReference type="InterPro" id="IPR005135">
    <property type="entry name" value="Endo/exonuclease/phosphatase"/>
</dbReference>
<dbReference type="Pfam" id="PF03372">
    <property type="entry name" value="Exo_endo_phos"/>
    <property type="match status" value="1"/>
</dbReference>